<dbReference type="Proteomes" id="UP000298325">
    <property type="component" value="Unassembled WGS sequence"/>
</dbReference>
<gene>
    <name evidence="1" type="ORF">E5Q11_03750</name>
</gene>
<sequence>MDALLLVSTALILVTARFLALATSIHFQNRKALLGLRAAQRLANSNIQKSRMELMETRNRARLLEDTVKHGTSAVEKMHQAIATTTFSLIDHFSTDQEFRESARRARETHNKTSRQIYQAARTTNKALHLLADSLFISRKEKKLTMRTRLKNSSNPPDEK</sequence>
<organism evidence="1 2">
    <name type="scientific">Marinobacter confluentis</name>
    <dbReference type="NCBI Taxonomy" id="1697557"/>
    <lineage>
        <taxon>Bacteria</taxon>
        <taxon>Pseudomonadati</taxon>
        <taxon>Pseudomonadota</taxon>
        <taxon>Gammaproteobacteria</taxon>
        <taxon>Pseudomonadales</taxon>
        <taxon>Marinobacteraceae</taxon>
        <taxon>Marinobacter</taxon>
    </lineage>
</organism>
<protein>
    <submittedName>
        <fullName evidence="1">Uncharacterized protein</fullName>
    </submittedName>
</protein>
<reference evidence="1 2" key="1">
    <citation type="submission" date="2019-04" db="EMBL/GenBank/DDBJ databases">
        <authorList>
            <person name="Park S."/>
            <person name="Yoon J.-H."/>
        </authorList>
    </citation>
    <scope>NUCLEOTIDE SEQUENCE [LARGE SCALE GENOMIC DNA]</scope>
    <source>
        <strain evidence="1 2">HJM-18</strain>
    </source>
</reference>
<keyword evidence="2" id="KW-1185">Reference proteome</keyword>
<accession>A0A4Z1BFZ1</accession>
<comment type="caution">
    <text evidence="1">The sequence shown here is derived from an EMBL/GenBank/DDBJ whole genome shotgun (WGS) entry which is preliminary data.</text>
</comment>
<evidence type="ECO:0000313" key="1">
    <source>
        <dbReference type="EMBL" id="TGN41654.1"/>
    </source>
</evidence>
<dbReference type="AlphaFoldDB" id="A0A4Z1BFZ1"/>
<dbReference type="EMBL" id="SRPF01000001">
    <property type="protein sequence ID" value="TGN41654.1"/>
    <property type="molecule type" value="Genomic_DNA"/>
</dbReference>
<dbReference type="RefSeq" id="WP_135802040.1">
    <property type="nucleotide sequence ID" value="NZ_SRPF01000001.1"/>
</dbReference>
<evidence type="ECO:0000313" key="2">
    <source>
        <dbReference type="Proteomes" id="UP000298325"/>
    </source>
</evidence>
<proteinExistence type="predicted"/>
<name>A0A4Z1BFZ1_9GAMM</name>
<dbReference type="OrthoDB" id="6369291at2"/>